<dbReference type="AlphaFoldDB" id="A0A645DXI3"/>
<dbReference type="EMBL" id="VSSQ01040139">
    <property type="protein sequence ID" value="MPM93313.1"/>
    <property type="molecule type" value="Genomic_DNA"/>
</dbReference>
<sequence length="80" mass="8027">MQTFEALEGGAAHDADGTLLVRTGKSGGGRDETVEFTGGPGGKRPGPLPGNPGGHCPAEYRAALRSAGFDGAGKLSRQGF</sequence>
<proteinExistence type="predicted"/>
<organism evidence="2">
    <name type="scientific">bioreactor metagenome</name>
    <dbReference type="NCBI Taxonomy" id="1076179"/>
    <lineage>
        <taxon>unclassified sequences</taxon>
        <taxon>metagenomes</taxon>
        <taxon>ecological metagenomes</taxon>
    </lineage>
</organism>
<accession>A0A645DXI3</accession>
<evidence type="ECO:0000313" key="2">
    <source>
        <dbReference type="EMBL" id="MPM93313.1"/>
    </source>
</evidence>
<feature type="region of interest" description="Disordered" evidence="1">
    <location>
        <begin position="1"/>
        <end position="58"/>
    </location>
</feature>
<comment type="caution">
    <text evidence="2">The sequence shown here is derived from an EMBL/GenBank/DDBJ whole genome shotgun (WGS) entry which is preliminary data.</text>
</comment>
<reference evidence="2" key="1">
    <citation type="submission" date="2019-08" db="EMBL/GenBank/DDBJ databases">
        <authorList>
            <person name="Kucharzyk K."/>
            <person name="Murdoch R.W."/>
            <person name="Higgins S."/>
            <person name="Loffler F."/>
        </authorList>
    </citation>
    <scope>NUCLEOTIDE SEQUENCE</scope>
</reference>
<gene>
    <name evidence="2" type="ORF">SDC9_140450</name>
</gene>
<evidence type="ECO:0000256" key="1">
    <source>
        <dbReference type="SAM" id="MobiDB-lite"/>
    </source>
</evidence>
<name>A0A645DXI3_9ZZZZ</name>
<protein>
    <submittedName>
        <fullName evidence="2">Uncharacterized protein</fullName>
    </submittedName>
</protein>